<feature type="region of interest" description="Disordered" evidence="1">
    <location>
        <begin position="17"/>
        <end position="51"/>
    </location>
</feature>
<gene>
    <name evidence="2" type="ORF">MICPUN_109501</name>
</gene>
<dbReference type="OMA" id="HKATKGH"/>
<dbReference type="GO" id="GO:0006412">
    <property type="term" value="P:translation"/>
    <property type="evidence" value="ECO:0007669"/>
    <property type="project" value="InterPro"/>
</dbReference>
<dbReference type="RefSeq" id="XP_002506029.1">
    <property type="nucleotide sequence ID" value="XM_002505983.1"/>
</dbReference>
<protein>
    <submittedName>
        <fullName evidence="2">Uncharacterized protein</fullName>
    </submittedName>
</protein>
<evidence type="ECO:0000313" key="2">
    <source>
        <dbReference type="EMBL" id="ACO67287.1"/>
    </source>
</evidence>
<feature type="compositionally biased region" description="Basic residues" evidence="1">
    <location>
        <begin position="17"/>
        <end position="35"/>
    </location>
</feature>
<dbReference type="AlphaFoldDB" id="C1EHF2"/>
<dbReference type="EMBL" id="CP001332">
    <property type="protein sequence ID" value="ACO67287.1"/>
    <property type="molecule type" value="Genomic_DNA"/>
</dbReference>
<dbReference type="GO" id="GO:0005840">
    <property type="term" value="C:ribosome"/>
    <property type="evidence" value="ECO:0007669"/>
    <property type="project" value="InterPro"/>
</dbReference>
<keyword evidence="3" id="KW-1185">Reference proteome</keyword>
<dbReference type="Pfam" id="PF17257">
    <property type="entry name" value="DUF5323"/>
    <property type="match status" value="1"/>
</dbReference>
<sequence>MAFTVGAPVRLVVRAAKHVNPKATKHHTKTRPKKHTPSDRNRKKVEYPALKPEEIPPLMTVISK</sequence>
<accession>C1EHF2</accession>
<dbReference type="InterPro" id="IPR020526">
    <property type="entry name" value="Ribosomal_cL38"/>
</dbReference>
<reference evidence="2 3" key="1">
    <citation type="journal article" date="2009" name="Science">
        <title>Green evolution and dynamic adaptations revealed by genomes of the marine picoeukaryotes Micromonas.</title>
        <authorList>
            <person name="Worden A.Z."/>
            <person name="Lee J.H."/>
            <person name="Mock T."/>
            <person name="Rouze P."/>
            <person name="Simmons M.P."/>
            <person name="Aerts A.L."/>
            <person name="Allen A.E."/>
            <person name="Cuvelier M.L."/>
            <person name="Derelle E."/>
            <person name="Everett M.V."/>
            <person name="Foulon E."/>
            <person name="Grimwood J."/>
            <person name="Gundlach H."/>
            <person name="Henrissat B."/>
            <person name="Napoli C."/>
            <person name="McDonald S.M."/>
            <person name="Parker M.S."/>
            <person name="Rombauts S."/>
            <person name="Salamov A."/>
            <person name="Von Dassow P."/>
            <person name="Badger J.H."/>
            <person name="Coutinho P.M."/>
            <person name="Demir E."/>
            <person name="Dubchak I."/>
            <person name="Gentemann C."/>
            <person name="Eikrem W."/>
            <person name="Gready J.E."/>
            <person name="John U."/>
            <person name="Lanier W."/>
            <person name="Lindquist E.A."/>
            <person name="Lucas S."/>
            <person name="Mayer K.F."/>
            <person name="Moreau H."/>
            <person name="Not F."/>
            <person name="Otillar R."/>
            <person name="Panaud O."/>
            <person name="Pangilinan J."/>
            <person name="Paulsen I."/>
            <person name="Piegu B."/>
            <person name="Poliakov A."/>
            <person name="Robbens S."/>
            <person name="Schmutz J."/>
            <person name="Toulza E."/>
            <person name="Wyss T."/>
            <person name="Zelensky A."/>
            <person name="Zhou K."/>
            <person name="Armbrust E.V."/>
            <person name="Bhattacharya D."/>
            <person name="Goodenough U.W."/>
            <person name="Van de Peer Y."/>
            <person name="Grigoriev I.V."/>
        </authorList>
    </citation>
    <scope>NUCLEOTIDE SEQUENCE [LARGE SCALE GENOMIC DNA]</scope>
    <source>
        <strain evidence="3">RCC299 / NOUM17</strain>
    </source>
</reference>
<evidence type="ECO:0000313" key="3">
    <source>
        <dbReference type="Proteomes" id="UP000002009"/>
    </source>
</evidence>
<dbReference type="GO" id="GO:0003735">
    <property type="term" value="F:structural constituent of ribosome"/>
    <property type="evidence" value="ECO:0007669"/>
    <property type="project" value="InterPro"/>
</dbReference>
<proteinExistence type="predicted"/>
<dbReference type="GeneID" id="8249166"/>
<dbReference type="GO" id="GO:0009507">
    <property type="term" value="C:chloroplast"/>
    <property type="evidence" value="ECO:0007669"/>
    <property type="project" value="InterPro"/>
</dbReference>
<name>C1EHF2_MICCC</name>
<evidence type="ECO:0000256" key="1">
    <source>
        <dbReference type="SAM" id="MobiDB-lite"/>
    </source>
</evidence>
<dbReference type="InParanoid" id="C1EHF2"/>
<organism evidence="2 3">
    <name type="scientific">Micromonas commoda (strain RCC299 / NOUM17 / CCMP2709)</name>
    <name type="common">Picoplanktonic green alga</name>
    <dbReference type="NCBI Taxonomy" id="296587"/>
    <lineage>
        <taxon>Eukaryota</taxon>
        <taxon>Viridiplantae</taxon>
        <taxon>Chlorophyta</taxon>
        <taxon>Mamiellophyceae</taxon>
        <taxon>Mamiellales</taxon>
        <taxon>Mamiellaceae</taxon>
        <taxon>Micromonas</taxon>
    </lineage>
</organism>
<feature type="compositionally biased region" description="Basic and acidic residues" evidence="1">
    <location>
        <begin position="36"/>
        <end position="51"/>
    </location>
</feature>
<dbReference type="GO" id="GO:0019843">
    <property type="term" value="F:rRNA binding"/>
    <property type="evidence" value="ECO:0007669"/>
    <property type="project" value="InterPro"/>
</dbReference>
<dbReference type="Proteomes" id="UP000002009">
    <property type="component" value="Chromosome 14"/>
</dbReference>
<dbReference type="KEGG" id="mis:MICPUN_109501"/>